<dbReference type="EMBL" id="RJJG01000005">
    <property type="protein sequence ID" value="RNI08389.1"/>
    <property type="molecule type" value="Genomic_DNA"/>
</dbReference>
<dbReference type="GO" id="GO:0003723">
    <property type="term" value="F:RNA binding"/>
    <property type="evidence" value="ECO:0007669"/>
    <property type="project" value="InterPro"/>
</dbReference>
<accession>A0A1L3Q168</accession>
<reference evidence="10 14" key="3">
    <citation type="submission" date="2018-10" db="EMBL/GenBank/DDBJ databases">
        <title>Cultivation of a novel Methanohalophilus strain from Kebrit Deep of the Red Sea and a genomic comparison of members of the genus Methanohalophilus.</title>
        <authorList>
            <person name="Guan Y."/>
            <person name="Ngugi D.K."/>
            <person name="Stingl U."/>
        </authorList>
    </citation>
    <scope>NUCLEOTIDE SEQUENCE [LARGE SCALE GENOMIC DNA]</scope>
    <source>
        <strain evidence="10 14">DSM 3094</strain>
    </source>
</reference>
<evidence type="ECO:0000259" key="8">
    <source>
        <dbReference type="Pfam" id="PF01416"/>
    </source>
</evidence>
<dbReference type="AlphaFoldDB" id="A0A1L3Q168"/>
<evidence type="ECO:0000313" key="11">
    <source>
        <dbReference type="EMBL" id="SDW16927.1"/>
    </source>
</evidence>
<dbReference type="EC" id="5.4.99.12" evidence="4"/>
<reference evidence="11 13" key="2">
    <citation type="submission" date="2016-10" db="EMBL/GenBank/DDBJ databases">
        <authorList>
            <person name="de Groot N.N."/>
        </authorList>
    </citation>
    <scope>NUCLEOTIDE SEQUENCE [LARGE SCALE GENOMIC DNA]</scope>
    <source>
        <strain evidence="11 13">Z-7982</strain>
    </source>
</reference>
<dbReference type="Pfam" id="PF01416">
    <property type="entry name" value="PseudoU_synth_1"/>
    <property type="match status" value="1"/>
</dbReference>
<dbReference type="FunFam" id="3.30.70.580:FF:000001">
    <property type="entry name" value="tRNA pseudouridine synthase A"/>
    <property type="match status" value="1"/>
</dbReference>
<dbReference type="PIRSF" id="PIRSF001430">
    <property type="entry name" value="tRNA_psdUrid_synth"/>
    <property type="match status" value="1"/>
</dbReference>
<dbReference type="HAMAP" id="MF_00171">
    <property type="entry name" value="TruA"/>
    <property type="match status" value="1"/>
</dbReference>
<keyword evidence="3 4" id="KW-0413">Isomerase</keyword>
<dbReference type="NCBIfam" id="TIGR00071">
    <property type="entry name" value="hisT_truA"/>
    <property type="match status" value="1"/>
</dbReference>
<dbReference type="Gene3D" id="3.30.70.660">
    <property type="entry name" value="Pseudouridine synthase I, catalytic domain, C-terminal subdomain"/>
    <property type="match status" value="1"/>
</dbReference>
<dbReference type="Proteomes" id="UP000186879">
    <property type="component" value="Chromosome"/>
</dbReference>
<dbReference type="Gene3D" id="3.30.70.580">
    <property type="entry name" value="Pseudouridine synthase I, catalytic domain, N-terminal subdomain"/>
    <property type="match status" value="1"/>
</dbReference>
<evidence type="ECO:0000313" key="9">
    <source>
        <dbReference type="EMBL" id="APH38612.1"/>
    </source>
</evidence>
<evidence type="ECO:0000256" key="5">
    <source>
        <dbReference type="PIRSR" id="PIRSR001430-1"/>
    </source>
</evidence>
<comment type="caution">
    <text evidence="4">Lacks conserved residue(s) required for the propagation of feature annotation.</text>
</comment>
<keyword evidence="12" id="KW-1185">Reference proteome</keyword>
<name>A0A1L3Q168_9EURY</name>
<evidence type="ECO:0000313" key="10">
    <source>
        <dbReference type="EMBL" id="RNI08389.1"/>
    </source>
</evidence>
<reference evidence="9 12" key="1">
    <citation type="submission" date="2016-10" db="EMBL/GenBank/DDBJ databases">
        <title>Methanohalophilus halophilus.</title>
        <authorList>
            <person name="L'haridon S."/>
        </authorList>
    </citation>
    <scope>NUCLEOTIDE SEQUENCE [LARGE SCALE GENOMIC DNA]</scope>
    <source>
        <strain evidence="9 12">Z-7982</strain>
    </source>
</reference>
<dbReference type="GeneID" id="30582763"/>
<evidence type="ECO:0000256" key="6">
    <source>
        <dbReference type="PIRSR" id="PIRSR001430-2"/>
    </source>
</evidence>
<protein>
    <recommendedName>
        <fullName evidence="4">tRNA pseudouridine synthase A</fullName>
        <ecNumber evidence="4">5.4.99.12</ecNumber>
    </recommendedName>
    <alternativeName>
        <fullName evidence="4">tRNA pseudouridine(38-40) synthase</fullName>
    </alternativeName>
    <alternativeName>
        <fullName evidence="4">tRNA pseudouridylate synthase I</fullName>
    </alternativeName>
    <alternativeName>
        <fullName evidence="4">tRNA-uridine isomerase I</fullName>
    </alternativeName>
</protein>
<gene>
    <name evidence="4 10" type="primary">truA</name>
    <name evidence="9" type="ORF">BHR79_03325</name>
    <name evidence="10" type="ORF">EFE40_07535</name>
    <name evidence="11" type="ORF">SAMN04515625_0499</name>
</gene>
<comment type="catalytic activity">
    <reaction evidence="4 7">
        <text>uridine(38/39/40) in tRNA = pseudouridine(38/39/40) in tRNA</text>
        <dbReference type="Rhea" id="RHEA:22376"/>
        <dbReference type="Rhea" id="RHEA-COMP:10085"/>
        <dbReference type="Rhea" id="RHEA-COMP:10087"/>
        <dbReference type="ChEBI" id="CHEBI:65314"/>
        <dbReference type="ChEBI" id="CHEBI:65315"/>
        <dbReference type="EC" id="5.4.99.12"/>
    </reaction>
</comment>
<dbReference type="InterPro" id="IPR020097">
    <property type="entry name" value="PsdUridine_synth_TruA_a/b_dom"/>
</dbReference>
<sequence>MRVALKIAYIGSSYRGSQVQPGVSTVEGKLLEALQSLEIIEDPSSARFVSAGRTDTGVHAMGQVVAFDTDKPKLAIPRVINSKLPGDIWAWSRAEVDSDFHPRRYARNRTYRYITPSMGADISKIRAACSILEGSHDFANFCFRDNGRSTIRRIEKIDVRLAGNLLRIDITANSFLWKMIRKIVTVLLLVGSGARDLEWLENMLDPASYEEGIKPAKPYGLILTDVNYGDSVQWFDDGYSMRRSRERIEDYLVYHQVLAEVMDQFLPKEKKAE</sequence>
<dbReference type="RefSeq" id="WP_072561066.1">
    <property type="nucleotide sequence ID" value="NZ_CP017921.1"/>
</dbReference>
<feature type="binding site" evidence="4 6">
    <location>
        <position position="111"/>
    </location>
    <ligand>
        <name>substrate</name>
    </ligand>
</feature>
<feature type="active site" description="Nucleophile" evidence="4 5">
    <location>
        <position position="55"/>
    </location>
</feature>
<dbReference type="Proteomes" id="UP000198669">
    <property type="component" value="Unassembled WGS sequence"/>
</dbReference>
<evidence type="ECO:0000313" key="14">
    <source>
        <dbReference type="Proteomes" id="UP000267921"/>
    </source>
</evidence>
<organism evidence="9 12">
    <name type="scientific">Methanohalophilus halophilus</name>
    <dbReference type="NCBI Taxonomy" id="2177"/>
    <lineage>
        <taxon>Archaea</taxon>
        <taxon>Methanobacteriati</taxon>
        <taxon>Methanobacteriota</taxon>
        <taxon>Stenosarchaea group</taxon>
        <taxon>Methanomicrobia</taxon>
        <taxon>Methanosarcinales</taxon>
        <taxon>Methanosarcinaceae</taxon>
        <taxon>Methanohalophilus</taxon>
    </lineage>
</organism>
<proteinExistence type="inferred from homology"/>
<dbReference type="STRING" id="2177.BHR79_03325"/>
<evidence type="ECO:0000256" key="7">
    <source>
        <dbReference type="RuleBase" id="RU003792"/>
    </source>
</evidence>
<evidence type="ECO:0000313" key="12">
    <source>
        <dbReference type="Proteomes" id="UP000186879"/>
    </source>
</evidence>
<dbReference type="PANTHER" id="PTHR11142:SF0">
    <property type="entry name" value="TRNA PSEUDOURIDINE SYNTHASE-LIKE 1"/>
    <property type="match status" value="1"/>
</dbReference>
<comment type="function">
    <text evidence="4">Formation of pseudouridine at positions 38, 39 and 40 in the anticodon stem and loop of transfer RNAs.</text>
</comment>
<dbReference type="OrthoDB" id="25720at2157"/>
<evidence type="ECO:0000256" key="1">
    <source>
        <dbReference type="ARBA" id="ARBA00009375"/>
    </source>
</evidence>
<dbReference type="Proteomes" id="UP000267921">
    <property type="component" value="Unassembled WGS sequence"/>
</dbReference>
<keyword evidence="2 4" id="KW-0819">tRNA processing</keyword>
<dbReference type="EMBL" id="CP017921">
    <property type="protein sequence ID" value="APH38612.1"/>
    <property type="molecule type" value="Genomic_DNA"/>
</dbReference>
<evidence type="ECO:0000256" key="4">
    <source>
        <dbReference type="HAMAP-Rule" id="MF_00171"/>
    </source>
</evidence>
<feature type="domain" description="Pseudouridine synthase I TruA alpha/beta" evidence="8">
    <location>
        <begin position="128"/>
        <end position="228"/>
    </location>
</feature>
<dbReference type="InterPro" id="IPR020103">
    <property type="entry name" value="PsdUridine_synth_cat_dom_sf"/>
</dbReference>
<dbReference type="KEGG" id="mhaz:BHR79_03325"/>
<evidence type="ECO:0000313" key="13">
    <source>
        <dbReference type="Proteomes" id="UP000198669"/>
    </source>
</evidence>
<evidence type="ECO:0000256" key="2">
    <source>
        <dbReference type="ARBA" id="ARBA00022694"/>
    </source>
</evidence>
<dbReference type="EMBL" id="FNMU01000001">
    <property type="protein sequence ID" value="SDW16927.1"/>
    <property type="molecule type" value="Genomic_DNA"/>
</dbReference>
<dbReference type="GO" id="GO:0160147">
    <property type="term" value="F:tRNA pseudouridine(38-40) synthase activity"/>
    <property type="evidence" value="ECO:0007669"/>
    <property type="project" value="UniProtKB-EC"/>
</dbReference>
<evidence type="ECO:0000256" key="3">
    <source>
        <dbReference type="ARBA" id="ARBA00023235"/>
    </source>
</evidence>
<comment type="similarity">
    <text evidence="1 4 7">Belongs to the tRNA pseudouridine synthase TruA family.</text>
</comment>
<dbReference type="InterPro" id="IPR020095">
    <property type="entry name" value="PsdUridine_synth_TruA_C"/>
</dbReference>
<dbReference type="InterPro" id="IPR020094">
    <property type="entry name" value="TruA/RsuA/RluB/E/F_N"/>
</dbReference>
<dbReference type="SUPFAM" id="SSF55120">
    <property type="entry name" value="Pseudouridine synthase"/>
    <property type="match status" value="1"/>
</dbReference>
<dbReference type="PANTHER" id="PTHR11142">
    <property type="entry name" value="PSEUDOURIDYLATE SYNTHASE"/>
    <property type="match status" value="1"/>
</dbReference>
<dbReference type="InterPro" id="IPR001406">
    <property type="entry name" value="PsdUridine_synth_TruA"/>
</dbReference>
<dbReference type="GO" id="GO:0031119">
    <property type="term" value="P:tRNA pseudouridine synthesis"/>
    <property type="evidence" value="ECO:0007669"/>
    <property type="project" value="UniProtKB-UniRule"/>
</dbReference>